<organism evidence="3 4">
    <name type="scientific">Marinactinospora thermotolerans DSM 45154</name>
    <dbReference type="NCBI Taxonomy" id="1122192"/>
    <lineage>
        <taxon>Bacteria</taxon>
        <taxon>Bacillati</taxon>
        <taxon>Actinomycetota</taxon>
        <taxon>Actinomycetes</taxon>
        <taxon>Streptosporangiales</taxon>
        <taxon>Nocardiopsidaceae</taxon>
        <taxon>Marinactinospora</taxon>
    </lineage>
</organism>
<dbReference type="STRING" id="1122192.SAMN02745673_02331"/>
<keyword evidence="2" id="KW-1133">Transmembrane helix</keyword>
<feature type="transmembrane region" description="Helical" evidence="2">
    <location>
        <begin position="68"/>
        <end position="86"/>
    </location>
</feature>
<name>A0A1T4QNC3_9ACTN</name>
<sequence>MLRHLLGLPIGLLVTPLLWAGTAWSAATIEARMGDIDPGDPTLLTAVAAVMAIGLVCGVLAGSRVSPLAAFVSGGALLAVGLWPLLDPGSLASVLPSWIAPGSLFHPLGPALPLNLALGTLLFISSLTPSRWRSRPRADGPRPGAEPRIAAAPPVAGPLPADDDSSRTTTPFRRGENGFETTTWGSPDPGDQTRVLRDDR</sequence>
<evidence type="ECO:0000256" key="2">
    <source>
        <dbReference type="SAM" id="Phobius"/>
    </source>
</evidence>
<keyword evidence="2" id="KW-0472">Membrane</keyword>
<feature type="region of interest" description="Disordered" evidence="1">
    <location>
        <begin position="131"/>
        <end position="200"/>
    </location>
</feature>
<evidence type="ECO:0000313" key="3">
    <source>
        <dbReference type="EMBL" id="SKA05249.1"/>
    </source>
</evidence>
<feature type="transmembrane region" description="Helical" evidence="2">
    <location>
        <begin position="106"/>
        <end position="127"/>
    </location>
</feature>
<accession>A0A1T4QNC3</accession>
<feature type="transmembrane region" description="Helical" evidence="2">
    <location>
        <begin position="41"/>
        <end position="61"/>
    </location>
</feature>
<evidence type="ECO:0008006" key="5">
    <source>
        <dbReference type="Google" id="ProtNLM"/>
    </source>
</evidence>
<keyword evidence="2" id="KW-0812">Transmembrane</keyword>
<evidence type="ECO:0000313" key="4">
    <source>
        <dbReference type="Proteomes" id="UP000190637"/>
    </source>
</evidence>
<feature type="compositionally biased region" description="Low complexity" evidence="1">
    <location>
        <begin position="150"/>
        <end position="160"/>
    </location>
</feature>
<gene>
    <name evidence="3" type="ORF">SAMN02745673_02331</name>
</gene>
<keyword evidence="4" id="KW-1185">Reference proteome</keyword>
<dbReference type="EMBL" id="FUWS01000005">
    <property type="protein sequence ID" value="SKA05249.1"/>
    <property type="molecule type" value="Genomic_DNA"/>
</dbReference>
<reference evidence="3 4" key="1">
    <citation type="submission" date="2017-02" db="EMBL/GenBank/DDBJ databases">
        <authorList>
            <person name="Peterson S.W."/>
        </authorList>
    </citation>
    <scope>NUCLEOTIDE SEQUENCE [LARGE SCALE GENOMIC DNA]</scope>
    <source>
        <strain evidence="3 4">DSM 45154</strain>
    </source>
</reference>
<evidence type="ECO:0000256" key="1">
    <source>
        <dbReference type="SAM" id="MobiDB-lite"/>
    </source>
</evidence>
<dbReference type="Proteomes" id="UP000190637">
    <property type="component" value="Unassembled WGS sequence"/>
</dbReference>
<dbReference type="AlphaFoldDB" id="A0A1T4QNC3"/>
<proteinExistence type="predicted"/>
<protein>
    <recommendedName>
        <fullName evidence="5">Tryptophan-associated transmembrane protein (Trp_oprn_chp)</fullName>
    </recommendedName>
</protein>